<feature type="region of interest" description="Disordered" evidence="9">
    <location>
        <begin position="1"/>
        <end position="208"/>
    </location>
</feature>
<dbReference type="PRINTS" id="PR01301">
    <property type="entry name" value="RGSPROTEIN"/>
</dbReference>
<dbReference type="Gene3D" id="1.10.167.10">
    <property type="entry name" value="Regulator of G-protein Signalling 4, domain 2"/>
    <property type="match status" value="1"/>
</dbReference>
<dbReference type="Bgee" id="ENSGACG00000016619">
    <property type="expression patterns" value="Expressed in camera-type eye and 12 other cell types or tissues"/>
</dbReference>
<feature type="compositionally biased region" description="Acidic residues" evidence="9">
    <location>
        <begin position="131"/>
        <end position="142"/>
    </location>
</feature>
<evidence type="ECO:0000256" key="8">
    <source>
        <dbReference type="ARBA" id="ARBA00070073"/>
    </source>
</evidence>
<evidence type="ECO:0000256" key="1">
    <source>
        <dbReference type="ARBA" id="ARBA00004123"/>
    </source>
</evidence>
<keyword evidence="4" id="KW-0734">Signal transduction inhibitor</keyword>
<evidence type="ECO:0000256" key="3">
    <source>
        <dbReference type="ARBA" id="ARBA00022553"/>
    </source>
</evidence>
<reference evidence="11" key="3">
    <citation type="submission" date="2025-09" db="UniProtKB">
        <authorList>
            <consortium name="Ensembl"/>
        </authorList>
    </citation>
    <scope>IDENTIFICATION</scope>
</reference>
<dbReference type="PANTHER" id="PTHR46848:SF1">
    <property type="entry name" value="REGULATOR OF G-PROTEIN SIGNALING 3"/>
    <property type="match status" value="1"/>
</dbReference>
<dbReference type="Gene3D" id="1.10.196.10">
    <property type="match status" value="1"/>
</dbReference>
<evidence type="ECO:0000256" key="2">
    <source>
        <dbReference type="ARBA" id="ARBA00022481"/>
    </source>
</evidence>
<dbReference type="InterPro" id="IPR024066">
    <property type="entry name" value="RGS_subdom1/3"/>
</dbReference>
<dbReference type="GO" id="GO:0005886">
    <property type="term" value="C:plasma membrane"/>
    <property type="evidence" value="ECO:0007669"/>
    <property type="project" value="UniProtKB-ARBA"/>
</dbReference>
<dbReference type="FunFam" id="1.10.196.10:FF:000001">
    <property type="entry name" value="Regulator of G-protein signaling 8"/>
    <property type="match status" value="1"/>
</dbReference>
<comment type="subcellular location">
    <subcellularLocation>
        <location evidence="1">Nucleus</location>
    </subcellularLocation>
</comment>
<dbReference type="Ensembl" id="ENSGACT00000021985.3">
    <property type="protein sequence ID" value="ENSGACP00000021944.3"/>
    <property type="gene ID" value="ENSGACG00000035774.1"/>
</dbReference>
<dbReference type="SUPFAM" id="SSF48097">
    <property type="entry name" value="Regulator of G-protein signaling, RGS"/>
    <property type="match status" value="1"/>
</dbReference>
<feature type="domain" description="RGS" evidence="10">
    <location>
        <begin position="331"/>
        <end position="447"/>
    </location>
</feature>
<dbReference type="InterPro" id="IPR036305">
    <property type="entry name" value="RGS_sf"/>
</dbReference>
<dbReference type="GO" id="GO:0009968">
    <property type="term" value="P:negative regulation of signal transduction"/>
    <property type="evidence" value="ECO:0007669"/>
    <property type="project" value="UniProtKB-KW"/>
</dbReference>
<feature type="compositionally biased region" description="Acidic residues" evidence="9">
    <location>
        <begin position="1"/>
        <end position="10"/>
    </location>
</feature>
<keyword evidence="12" id="KW-1185">Reference proteome</keyword>
<dbReference type="InterPro" id="IPR044926">
    <property type="entry name" value="RGS_subdomain_2"/>
</dbReference>
<dbReference type="GeneTree" id="ENSGT00940000154416"/>
<feature type="compositionally biased region" description="Basic and acidic residues" evidence="9">
    <location>
        <begin position="165"/>
        <end position="182"/>
    </location>
</feature>
<accession>G3PWF5</accession>
<dbReference type="GO" id="GO:0005634">
    <property type="term" value="C:nucleus"/>
    <property type="evidence" value="ECO:0007669"/>
    <property type="project" value="UniProtKB-SubCell"/>
</dbReference>
<proteinExistence type="predicted"/>
<reference evidence="11" key="2">
    <citation type="submission" date="2025-08" db="UniProtKB">
        <authorList>
            <consortium name="Ensembl"/>
        </authorList>
    </citation>
    <scope>IDENTIFICATION</scope>
</reference>
<feature type="region of interest" description="Disordered" evidence="9">
    <location>
        <begin position="261"/>
        <end position="319"/>
    </location>
</feature>
<feature type="compositionally biased region" description="Basic and acidic residues" evidence="9">
    <location>
        <begin position="92"/>
        <end position="106"/>
    </location>
</feature>
<dbReference type="FunFam" id="1.10.167.10:FF:000001">
    <property type="entry name" value="Putative regulator of g-protein signaling 12"/>
    <property type="match status" value="1"/>
</dbReference>
<feature type="compositionally biased region" description="Basic and acidic residues" evidence="9">
    <location>
        <begin position="310"/>
        <end position="319"/>
    </location>
</feature>
<evidence type="ECO:0000256" key="6">
    <source>
        <dbReference type="ARBA" id="ARBA00023242"/>
    </source>
</evidence>
<keyword evidence="6" id="KW-0539">Nucleus</keyword>
<evidence type="ECO:0000256" key="5">
    <source>
        <dbReference type="ARBA" id="ARBA00022843"/>
    </source>
</evidence>
<evidence type="ECO:0000256" key="4">
    <source>
        <dbReference type="ARBA" id="ARBA00022700"/>
    </source>
</evidence>
<dbReference type="SMART" id="SM00315">
    <property type="entry name" value="RGS"/>
    <property type="match status" value="1"/>
</dbReference>
<evidence type="ECO:0000313" key="11">
    <source>
        <dbReference type="Ensembl" id="ENSGACP00000021944.3"/>
    </source>
</evidence>
<comment type="function">
    <text evidence="7">Down-regulates signaling from heterotrimeric G-proteins by increasing the GTPase activity of the alpha subunits, thereby driving them into their inactive GDP-bound form. Down-regulates G-protein-mediated release of inositol phosphates and activation of MAP kinases.</text>
</comment>
<dbReference type="AlphaFoldDB" id="G3PWF5"/>
<sequence length="461" mass="51161">MLEPNVEDPSCELGGVGGDRGGVCLHLPPRSSEGEDSSLYPSSPSEPLTLGSPHPSDPLTPLDDIYMPLGGLLGSEERHKVPPTPPPSTEGEDWRSMEGNEMEMWKEASTLEYRRGEEEDDGASRKSAGSEGDDKEEEEGGDEERARHKEEDEEDDSDDAYLQRSDSKRRSMVEGATCEKHGGGGLSVQNSLRRRTHSEGSLLQDPRSPCFTSDNAINCLEAGGGHHKGGWTLPSPKTLKKELTKNGGSMHQLCMLFSGRKLSSGSPCSCEVSPEGTKKKKSKNLAKDMKNRLAFLRRRNESPGSNPASKLDKSMKSVKPTPEEALKWGDSLDKLLTHKYGLAAFRAFLRTEFSEENLEFWLACEEYKKVKSQSKMASKAKKIFAEYIAIQSCKEVNLDSYTRDHTKDNLQNVTRSCFELAQRRIYGLMEKDSYPRFLRSELYVDLINQKKASSTSTSSSS</sequence>
<dbReference type="FunFam" id="1.10.196.10:FF:000003">
    <property type="entry name" value="regulator of G-protein signaling 3 isoform X1"/>
    <property type="match status" value="1"/>
</dbReference>
<organism evidence="11 12">
    <name type="scientific">Gasterosteus aculeatus aculeatus</name>
    <name type="common">three-spined stickleback</name>
    <dbReference type="NCBI Taxonomy" id="481459"/>
    <lineage>
        <taxon>Eukaryota</taxon>
        <taxon>Metazoa</taxon>
        <taxon>Chordata</taxon>
        <taxon>Craniata</taxon>
        <taxon>Vertebrata</taxon>
        <taxon>Euteleostomi</taxon>
        <taxon>Actinopterygii</taxon>
        <taxon>Neopterygii</taxon>
        <taxon>Teleostei</taxon>
        <taxon>Neoteleostei</taxon>
        <taxon>Acanthomorphata</taxon>
        <taxon>Eupercaria</taxon>
        <taxon>Perciformes</taxon>
        <taxon>Cottioidei</taxon>
        <taxon>Gasterosteales</taxon>
        <taxon>Gasterosteidae</taxon>
        <taxon>Gasterosteus</taxon>
    </lineage>
</organism>
<name>G3PWF5_GASAC</name>
<keyword evidence="2" id="KW-0488">Methylation</keyword>
<keyword evidence="3" id="KW-0597">Phosphoprotein</keyword>
<reference evidence="11 12" key="1">
    <citation type="journal article" date="2021" name="G3 (Bethesda)">
        <title>Improved contiguity of the threespine stickleback genome using long-read sequencing.</title>
        <authorList>
            <person name="Nath S."/>
            <person name="Shaw D.E."/>
            <person name="White M.A."/>
        </authorList>
    </citation>
    <scope>NUCLEOTIDE SEQUENCE [LARGE SCALE GENOMIC DNA]</scope>
    <source>
        <strain evidence="11 12">Lake Benthic</strain>
    </source>
</reference>
<evidence type="ECO:0000256" key="9">
    <source>
        <dbReference type="SAM" id="MobiDB-lite"/>
    </source>
</evidence>
<dbReference type="InterPro" id="IPR016137">
    <property type="entry name" value="RGS"/>
</dbReference>
<dbReference type="PANTHER" id="PTHR46848">
    <property type="entry name" value="REGULATOR OF G-PROTEIN SIGNALING 3"/>
    <property type="match status" value="1"/>
</dbReference>
<protein>
    <recommendedName>
        <fullName evidence="8">Regulator of G-protein signaling 3</fullName>
    </recommendedName>
</protein>
<dbReference type="CDD" id="cd08713">
    <property type="entry name" value="RGS_RGS3"/>
    <property type="match status" value="1"/>
</dbReference>
<keyword evidence="5" id="KW-0832">Ubl conjugation</keyword>
<evidence type="ECO:0000259" key="10">
    <source>
        <dbReference type="PROSITE" id="PS50132"/>
    </source>
</evidence>
<feature type="compositionally biased region" description="Low complexity" evidence="9">
    <location>
        <begin position="37"/>
        <end position="50"/>
    </location>
</feature>
<dbReference type="InterPro" id="IPR034951">
    <property type="entry name" value="RGS_RGS3"/>
</dbReference>
<dbReference type="Proteomes" id="UP000007635">
    <property type="component" value="Chromosome XIV"/>
</dbReference>
<dbReference type="GO" id="GO:0005737">
    <property type="term" value="C:cytoplasm"/>
    <property type="evidence" value="ECO:0007669"/>
    <property type="project" value="UniProtKB-ARBA"/>
</dbReference>
<evidence type="ECO:0000256" key="7">
    <source>
        <dbReference type="ARBA" id="ARBA00055005"/>
    </source>
</evidence>
<dbReference type="PROSITE" id="PS50132">
    <property type="entry name" value="RGS"/>
    <property type="match status" value="1"/>
</dbReference>
<evidence type="ECO:0000313" key="12">
    <source>
        <dbReference type="Proteomes" id="UP000007635"/>
    </source>
</evidence>
<dbReference type="Pfam" id="PF00615">
    <property type="entry name" value="RGS"/>
    <property type="match status" value="1"/>
</dbReference>